<name>A0AAI9AGY6_9BACT</name>
<evidence type="ECO:0000313" key="2">
    <source>
        <dbReference type="Proteomes" id="UP000003288"/>
    </source>
</evidence>
<protein>
    <submittedName>
        <fullName evidence="1">Uncharacterized protein</fullName>
    </submittedName>
</protein>
<reference evidence="1 2" key="1">
    <citation type="journal article" date="2011" name="Stand. Genomic Sci.">
        <title>Draft genome sequence of Caminibacter mediatlanticus strain TB-2, an epsilonproteobacterium isolated from a deep-sea hydrothermal vent.</title>
        <authorList>
            <person name="Giovannelli D."/>
            <person name="Ferriera S."/>
            <person name="Johnson J."/>
            <person name="Kravitz S."/>
            <person name="Perez-Rodriguez I."/>
            <person name="Ricci J."/>
            <person name="O'Brien C."/>
            <person name="Voordeckers J.W."/>
            <person name="Bini E."/>
            <person name="Vetriani C."/>
        </authorList>
    </citation>
    <scope>NUCLEOTIDE SEQUENCE [LARGE SCALE GENOMIC DNA]</scope>
    <source>
        <strain evidence="1 2">TB-2</strain>
    </source>
</reference>
<accession>A0AAI9AGY6</accession>
<evidence type="ECO:0000313" key="1">
    <source>
        <dbReference type="EMBL" id="EDM23442.1"/>
    </source>
</evidence>
<dbReference type="AlphaFoldDB" id="A0AAI9AGY6"/>
<dbReference type="EMBL" id="ABCJ01000005">
    <property type="protein sequence ID" value="EDM23442.1"/>
    <property type="molecule type" value="Genomic_DNA"/>
</dbReference>
<comment type="caution">
    <text evidence="1">The sequence shown here is derived from an EMBL/GenBank/DDBJ whole genome shotgun (WGS) entry which is preliminary data.</text>
</comment>
<gene>
    <name evidence="1" type="ORF">CMTB2_07902</name>
</gene>
<dbReference type="Proteomes" id="UP000003288">
    <property type="component" value="Unassembled WGS sequence"/>
</dbReference>
<sequence length="22" mass="2672">MINKNVTFSKKYFTIKPKKEVK</sequence>
<organism evidence="1 2">
    <name type="scientific">Caminibacter mediatlanticus TB-2</name>
    <dbReference type="NCBI Taxonomy" id="391592"/>
    <lineage>
        <taxon>Bacteria</taxon>
        <taxon>Pseudomonadati</taxon>
        <taxon>Campylobacterota</taxon>
        <taxon>Epsilonproteobacteria</taxon>
        <taxon>Nautiliales</taxon>
        <taxon>Nautiliaceae</taxon>
        <taxon>Caminibacter</taxon>
    </lineage>
</organism>
<proteinExistence type="predicted"/>